<dbReference type="GO" id="GO:0009295">
    <property type="term" value="C:nucleoid"/>
    <property type="evidence" value="ECO:0007669"/>
    <property type="project" value="TreeGrafter"/>
</dbReference>
<evidence type="ECO:0000256" key="2">
    <source>
        <dbReference type="HAMAP-Rule" id="MF_00984"/>
    </source>
</evidence>
<dbReference type="GO" id="GO:0006260">
    <property type="term" value="P:DNA replication"/>
    <property type="evidence" value="ECO:0007669"/>
    <property type="project" value="InterPro"/>
</dbReference>
<dbReference type="HAMAP" id="MF_00984">
    <property type="entry name" value="SSB"/>
    <property type="match status" value="1"/>
</dbReference>
<dbReference type="PROSITE" id="PS50935">
    <property type="entry name" value="SSB"/>
    <property type="match status" value="1"/>
</dbReference>
<accession>A0A1U7NMX8</accession>
<dbReference type="STRING" id="1862672.BO225_05640"/>
<keyword evidence="6" id="KW-1185">Reference proteome</keyword>
<evidence type="ECO:0000313" key="5">
    <source>
        <dbReference type="EMBL" id="OLU46649.1"/>
    </source>
</evidence>
<name>A0A1U7NMX8_9FIRM</name>
<dbReference type="PANTHER" id="PTHR10302:SF27">
    <property type="entry name" value="SINGLE-STRANDED DNA-BINDING PROTEIN"/>
    <property type="match status" value="1"/>
</dbReference>
<dbReference type="EMBL" id="MPKA01000062">
    <property type="protein sequence ID" value="OLU46649.1"/>
    <property type="molecule type" value="Genomic_DNA"/>
</dbReference>
<dbReference type="PIRSF" id="PIRSF002070">
    <property type="entry name" value="SSB"/>
    <property type="match status" value="1"/>
</dbReference>
<comment type="caution">
    <text evidence="5">The sequence shown here is derived from an EMBL/GenBank/DDBJ whole genome shotgun (WGS) entry which is preliminary data.</text>
</comment>
<dbReference type="OrthoDB" id="9809878at2"/>
<dbReference type="Pfam" id="PF00436">
    <property type="entry name" value="SSB"/>
    <property type="match status" value="1"/>
</dbReference>
<proteinExistence type="inferred from homology"/>
<dbReference type="AlphaFoldDB" id="A0A1U7NMX8"/>
<dbReference type="SUPFAM" id="SSF50249">
    <property type="entry name" value="Nucleic acid-binding proteins"/>
    <property type="match status" value="1"/>
</dbReference>
<feature type="compositionally biased region" description="Polar residues" evidence="4">
    <location>
        <begin position="106"/>
        <end position="122"/>
    </location>
</feature>
<keyword evidence="1 2" id="KW-0238">DNA-binding</keyword>
<dbReference type="InterPro" id="IPR011344">
    <property type="entry name" value="ssDNA-bd"/>
</dbReference>
<dbReference type="RefSeq" id="WP_076341298.1">
    <property type="nucleotide sequence ID" value="NZ_CAJTMI010000020.1"/>
</dbReference>
<protein>
    <recommendedName>
        <fullName evidence="2 3">Single-stranded DNA-binding protein</fullName>
        <shortName evidence="2">SSB</shortName>
    </recommendedName>
</protein>
<dbReference type="Proteomes" id="UP000186705">
    <property type="component" value="Unassembled WGS sequence"/>
</dbReference>
<dbReference type="InterPro" id="IPR012340">
    <property type="entry name" value="NA-bd_OB-fold"/>
</dbReference>
<reference evidence="5 6" key="1">
    <citation type="submission" date="2016-11" db="EMBL/GenBank/DDBJ databases">
        <title>Description of two novel members of the family Erysipelotrichaceae: Ileibacterium lipovorans gen. nov., sp. nov. and Dubosiella newyorkensis, gen. nov., sp. nov.</title>
        <authorList>
            <person name="Cox L.M."/>
            <person name="Sohn J."/>
            <person name="Tyrrell K.L."/>
            <person name="Citron D.M."/>
            <person name="Lawson P.A."/>
            <person name="Patel N.B."/>
            <person name="Iizumi T."/>
            <person name="Perez-Perez G.I."/>
            <person name="Goldstein E.J."/>
            <person name="Blaser M.J."/>
        </authorList>
    </citation>
    <scope>NUCLEOTIDE SEQUENCE [LARGE SCALE GENOMIC DNA]</scope>
    <source>
        <strain evidence="5 6">NYU-BL-A4</strain>
    </source>
</reference>
<feature type="compositionally biased region" description="Low complexity" evidence="4">
    <location>
        <begin position="125"/>
        <end position="141"/>
    </location>
</feature>
<sequence length="167" mass="18645">MINRVVLVGRLTKDPELRRTQSGTSVVSYTIAVNRRSAQPGQPDADFINCVAWNKTAELMAQYLHKGSLIGVEGRIQTRNYENQQGQRVYVTEVVTDSVQFLEPKNAQSQSSYGNNNYQQPYAGSYNNNQPSYSNNSNSYSAPLDQGFSSTFDENDTLDIASDDLPF</sequence>
<gene>
    <name evidence="5" type="ORF">BO225_05640</name>
</gene>
<dbReference type="PANTHER" id="PTHR10302">
    <property type="entry name" value="SINGLE-STRANDED DNA-BINDING PROTEIN"/>
    <property type="match status" value="1"/>
</dbReference>
<evidence type="ECO:0000256" key="4">
    <source>
        <dbReference type="SAM" id="MobiDB-lite"/>
    </source>
</evidence>
<comment type="subunit">
    <text evidence="2">Homotetramer.</text>
</comment>
<evidence type="ECO:0000256" key="3">
    <source>
        <dbReference type="PIRNR" id="PIRNR002070"/>
    </source>
</evidence>
<organism evidence="5 6">
    <name type="scientific">Dubosiella newyorkensis</name>
    <dbReference type="NCBI Taxonomy" id="1862672"/>
    <lineage>
        <taxon>Bacteria</taxon>
        <taxon>Bacillati</taxon>
        <taxon>Bacillota</taxon>
        <taxon>Erysipelotrichia</taxon>
        <taxon>Erysipelotrichales</taxon>
        <taxon>Erysipelotrichaceae</taxon>
        <taxon>Dubosiella</taxon>
    </lineage>
</organism>
<dbReference type="NCBIfam" id="TIGR00621">
    <property type="entry name" value="ssb"/>
    <property type="match status" value="1"/>
</dbReference>
<dbReference type="GO" id="GO:0003697">
    <property type="term" value="F:single-stranded DNA binding"/>
    <property type="evidence" value="ECO:0007669"/>
    <property type="project" value="UniProtKB-UniRule"/>
</dbReference>
<comment type="caution">
    <text evidence="2">Lacks conserved residue(s) required for the propagation of feature annotation.</text>
</comment>
<evidence type="ECO:0000313" key="6">
    <source>
        <dbReference type="Proteomes" id="UP000186705"/>
    </source>
</evidence>
<evidence type="ECO:0000256" key="1">
    <source>
        <dbReference type="ARBA" id="ARBA00023125"/>
    </source>
</evidence>
<feature type="region of interest" description="Disordered" evidence="4">
    <location>
        <begin position="106"/>
        <end position="167"/>
    </location>
</feature>
<dbReference type="Gene3D" id="2.40.50.140">
    <property type="entry name" value="Nucleic acid-binding proteins"/>
    <property type="match status" value="1"/>
</dbReference>
<dbReference type="CDD" id="cd04496">
    <property type="entry name" value="SSB_OBF"/>
    <property type="match status" value="1"/>
</dbReference>
<dbReference type="InterPro" id="IPR000424">
    <property type="entry name" value="Primosome_PriB/ssb"/>
</dbReference>
<dbReference type="GeneID" id="78275427"/>